<dbReference type="PANTHER" id="PTHR43037:SF5">
    <property type="entry name" value="FERULOYL ESTERASE"/>
    <property type="match status" value="1"/>
</dbReference>
<keyword evidence="2 3" id="KW-0378">Hydrolase</keyword>
<name>A0A0A0DBL0_9PROT</name>
<dbReference type="EMBL" id="JANX01000099">
    <property type="protein sequence ID" value="KGM34347.1"/>
    <property type="molecule type" value="Genomic_DNA"/>
</dbReference>
<dbReference type="PANTHER" id="PTHR43037">
    <property type="entry name" value="UNNAMED PRODUCT-RELATED"/>
    <property type="match status" value="1"/>
</dbReference>
<dbReference type="InterPro" id="IPR050955">
    <property type="entry name" value="Plant_Biomass_Hydrol_Est"/>
</dbReference>
<reference evidence="3 4" key="1">
    <citation type="submission" date="2014-01" db="EMBL/GenBank/DDBJ databases">
        <title>Genome sequence determination for a cystic fibrosis isolate, Inquilinus limosus.</title>
        <authorList>
            <person name="Pino M."/>
            <person name="Di Conza J."/>
            <person name="Gutkind G."/>
        </authorList>
    </citation>
    <scope>NUCLEOTIDE SEQUENCE [LARGE SCALE GENOMIC DNA]</scope>
    <source>
        <strain evidence="3 4">MP06</strain>
    </source>
</reference>
<evidence type="ECO:0000313" key="4">
    <source>
        <dbReference type="Proteomes" id="UP000029995"/>
    </source>
</evidence>
<dbReference type="Proteomes" id="UP000029995">
    <property type="component" value="Unassembled WGS sequence"/>
</dbReference>
<comment type="caution">
    <text evidence="3">The sequence shown here is derived from an EMBL/GenBank/DDBJ whole genome shotgun (WGS) entry which is preliminary data.</text>
</comment>
<sequence length="286" mass="32137">MRDRQGHGVKLSAYDFGATTYFALQADQRVSYCLYVPQDYQEDGDKTYSLAVLMHGTGRTATAYRDGFADFADANDCILLAPLFPAGLIEKNDVSNYKRLAFHDMRFDLLLLAMVDEVAAKYRVRDDRFLMFGFSGGGHFVHRFFYVHPERVLGVSIGAPGSVTLLDWNHDWWVGLRDFEARFGRPVDLAAMRRAAVQMVIGGDDTETWEIVTKPTDPGWMDGADLAGGNRQERLRSLRDSFERHGIPVRHDIVPGLGHEGTRAPMLEPVKAFFADTLAKRRAEAA</sequence>
<accession>A0A0A0DBL0</accession>
<evidence type="ECO:0000313" key="3">
    <source>
        <dbReference type="EMBL" id="KGM34347.1"/>
    </source>
</evidence>
<dbReference type="GO" id="GO:0016787">
    <property type="term" value="F:hydrolase activity"/>
    <property type="evidence" value="ECO:0007669"/>
    <property type="project" value="UniProtKB-KW"/>
</dbReference>
<organism evidence="3 4">
    <name type="scientific">Inquilinus limosus MP06</name>
    <dbReference type="NCBI Taxonomy" id="1398085"/>
    <lineage>
        <taxon>Bacteria</taxon>
        <taxon>Pseudomonadati</taxon>
        <taxon>Pseudomonadota</taxon>
        <taxon>Alphaproteobacteria</taxon>
        <taxon>Rhodospirillales</taxon>
        <taxon>Rhodospirillaceae</taxon>
        <taxon>Inquilinus</taxon>
    </lineage>
</organism>
<dbReference type="InterPro" id="IPR029058">
    <property type="entry name" value="AB_hydrolase_fold"/>
</dbReference>
<dbReference type="AlphaFoldDB" id="A0A0A0DBL0"/>
<evidence type="ECO:0000256" key="2">
    <source>
        <dbReference type="ARBA" id="ARBA00022801"/>
    </source>
</evidence>
<evidence type="ECO:0000256" key="1">
    <source>
        <dbReference type="ARBA" id="ARBA00022729"/>
    </source>
</evidence>
<proteinExistence type="predicted"/>
<keyword evidence="1" id="KW-0732">Signal</keyword>
<dbReference type="Gene3D" id="3.40.50.1820">
    <property type="entry name" value="alpha/beta hydrolase"/>
    <property type="match status" value="1"/>
</dbReference>
<dbReference type="OrthoDB" id="332706at2"/>
<protein>
    <submittedName>
        <fullName evidence="3">Hydrolase</fullName>
    </submittedName>
</protein>
<dbReference type="RefSeq" id="WP_034835331.1">
    <property type="nucleotide sequence ID" value="NZ_JANX01000099.1"/>
</dbReference>
<gene>
    <name evidence="3" type="ORF">P409_10720</name>
</gene>
<dbReference type="SUPFAM" id="SSF53474">
    <property type="entry name" value="alpha/beta-Hydrolases"/>
    <property type="match status" value="1"/>
</dbReference>